<dbReference type="EMBL" id="JABCKV010003697">
    <property type="protein sequence ID" value="KAG5634545.1"/>
    <property type="molecule type" value="Genomic_DNA"/>
</dbReference>
<feature type="non-terminal residue" evidence="3">
    <location>
        <position position="139"/>
    </location>
</feature>
<sequence>MLTVLQLWAAVDQLAIAQHPIHADYSPETPLSLLEPLLLRSSLSLRGLVKRRDYLGARHERASMGSVFSDEMTPTSFAIRFFNASRQLQPLKKKIEKTAEAEHNKLQELRAATEQHASLVRQAEALEHTETTSRWHDWT</sequence>
<reference evidence="3" key="1">
    <citation type="submission" date="2020-07" db="EMBL/GenBank/DDBJ databases">
        <authorList>
            <person name="Nieuwenhuis M."/>
            <person name="Van De Peppel L.J.J."/>
        </authorList>
    </citation>
    <scope>NUCLEOTIDE SEQUENCE</scope>
    <source>
        <strain evidence="3">AP01</strain>
        <tissue evidence="3">Mycelium</tissue>
    </source>
</reference>
<reference evidence="3" key="2">
    <citation type="submission" date="2021-10" db="EMBL/GenBank/DDBJ databases">
        <title>Phylogenomics reveals ancestral predisposition of the termite-cultivated fungus Termitomyces towards a domesticated lifestyle.</title>
        <authorList>
            <person name="Auxier B."/>
            <person name="Grum-Grzhimaylo A."/>
            <person name="Cardenas M.E."/>
            <person name="Lodge J.D."/>
            <person name="Laessoe T."/>
            <person name="Pedersen O."/>
            <person name="Smith M.E."/>
            <person name="Kuyper T.W."/>
            <person name="Franco-Molano E.A."/>
            <person name="Baroni T.J."/>
            <person name="Aanen D.K."/>
        </authorList>
    </citation>
    <scope>NUCLEOTIDE SEQUENCE</scope>
    <source>
        <strain evidence="3">AP01</strain>
        <tissue evidence="3">Mycelium</tissue>
    </source>
</reference>
<evidence type="ECO:0000256" key="2">
    <source>
        <dbReference type="SAM" id="SignalP"/>
    </source>
</evidence>
<gene>
    <name evidence="3" type="ORF">DXG03_005848</name>
</gene>
<name>A0A9P7K345_9AGAR</name>
<protein>
    <submittedName>
        <fullName evidence="3">Uncharacterized protein</fullName>
    </submittedName>
</protein>
<dbReference type="OrthoDB" id="3010555at2759"/>
<accession>A0A9P7K345</accession>
<dbReference type="AlphaFoldDB" id="A0A9P7K345"/>
<organism evidence="3 4">
    <name type="scientific">Asterophora parasitica</name>
    <dbReference type="NCBI Taxonomy" id="117018"/>
    <lineage>
        <taxon>Eukaryota</taxon>
        <taxon>Fungi</taxon>
        <taxon>Dikarya</taxon>
        <taxon>Basidiomycota</taxon>
        <taxon>Agaricomycotina</taxon>
        <taxon>Agaricomycetes</taxon>
        <taxon>Agaricomycetidae</taxon>
        <taxon>Agaricales</taxon>
        <taxon>Tricholomatineae</taxon>
        <taxon>Lyophyllaceae</taxon>
        <taxon>Asterophora</taxon>
    </lineage>
</organism>
<evidence type="ECO:0000313" key="3">
    <source>
        <dbReference type="EMBL" id="KAG5634545.1"/>
    </source>
</evidence>
<keyword evidence="2" id="KW-0732">Signal</keyword>
<proteinExistence type="predicted"/>
<keyword evidence="4" id="KW-1185">Reference proteome</keyword>
<comment type="caution">
    <text evidence="3">The sequence shown here is derived from an EMBL/GenBank/DDBJ whole genome shotgun (WGS) entry which is preliminary data.</text>
</comment>
<feature type="coiled-coil region" evidence="1">
    <location>
        <begin position="92"/>
        <end position="129"/>
    </location>
</feature>
<dbReference type="Proteomes" id="UP000775547">
    <property type="component" value="Unassembled WGS sequence"/>
</dbReference>
<evidence type="ECO:0000313" key="4">
    <source>
        <dbReference type="Proteomes" id="UP000775547"/>
    </source>
</evidence>
<keyword evidence="1" id="KW-0175">Coiled coil</keyword>
<feature type="signal peptide" evidence="2">
    <location>
        <begin position="1"/>
        <end position="17"/>
    </location>
</feature>
<feature type="chain" id="PRO_5040366814" evidence="2">
    <location>
        <begin position="18"/>
        <end position="139"/>
    </location>
</feature>
<evidence type="ECO:0000256" key="1">
    <source>
        <dbReference type="SAM" id="Coils"/>
    </source>
</evidence>